<evidence type="ECO:0000256" key="1">
    <source>
        <dbReference type="SAM" id="MobiDB-lite"/>
    </source>
</evidence>
<accession>A0A9K3PAZ2</accession>
<feature type="region of interest" description="Disordered" evidence="1">
    <location>
        <begin position="186"/>
        <end position="209"/>
    </location>
</feature>
<dbReference type="EMBL" id="JAGRRH010000009">
    <property type="protein sequence ID" value="KAG7364046.1"/>
    <property type="molecule type" value="Genomic_DNA"/>
</dbReference>
<name>A0A9K3PAZ2_9STRA</name>
<reference evidence="3" key="1">
    <citation type="journal article" date="2021" name="Sci. Rep.">
        <title>Diploid genomic architecture of Nitzschia inconspicua, an elite biomass production diatom.</title>
        <authorList>
            <person name="Oliver A."/>
            <person name="Podell S."/>
            <person name="Pinowska A."/>
            <person name="Traller J.C."/>
            <person name="Smith S.R."/>
            <person name="McClure R."/>
            <person name="Beliaev A."/>
            <person name="Bohutskyi P."/>
            <person name="Hill E.A."/>
            <person name="Rabines A."/>
            <person name="Zheng H."/>
            <person name="Allen L.Z."/>
            <person name="Kuo A."/>
            <person name="Grigoriev I.V."/>
            <person name="Allen A.E."/>
            <person name="Hazlebeck D."/>
            <person name="Allen E.E."/>
        </authorList>
    </citation>
    <scope>NUCLEOTIDE SEQUENCE</scope>
    <source>
        <strain evidence="3">Hildebrandi</strain>
    </source>
</reference>
<keyword evidence="2" id="KW-0812">Transmembrane</keyword>
<keyword evidence="2" id="KW-0472">Membrane</keyword>
<protein>
    <submittedName>
        <fullName evidence="3">Uncharacterized protein</fullName>
    </submittedName>
</protein>
<organism evidence="3 5">
    <name type="scientific">Nitzschia inconspicua</name>
    <dbReference type="NCBI Taxonomy" id="303405"/>
    <lineage>
        <taxon>Eukaryota</taxon>
        <taxon>Sar</taxon>
        <taxon>Stramenopiles</taxon>
        <taxon>Ochrophyta</taxon>
        <taxon>Bacillariophyta</taxon>
        <taxon>Bacillariophyceae</taxon>
        <taxon>Bacillariophycidae</taxon>
        <taxon>Bacillariales</taxon>
        <taxon>Bacillariaceae</taxon>
        <taxon>Nitzschia</taxon>
    </lineage>
</organism>
<evidence type="ECO:0000313" key="4">
    <source>
        <dbReference type="EMBL" id="KAG7364046.1"/>
    </source>
</evidence>
<feature type="region of interest" description="Disordered" evidence="1">
    <location>
        <begin position="242"/>
        <end position="301"/>
    </location>
</feature>
<feature type="transmembrane region" description="Helical" evidence="2">
    <location>
        <begin position="212"/>
        <end position="233"/>
    </location>
</feature>
<gene>
    <name evidence="3" type="ORF">IV203_006570</name>
    <name evidence="4" type="ORF">IV203_037248</name>
</gene>
<comment type="caution">
    <text evidence="3">The sequence shown here is derived from an EMBL/GenBank/DDBJ whole genome shotgun (WGS) entry which is preliminary data.</text>
</comment>
<evidence type="ECO:0000313" key="5">
    <source>
        <dbReference type="Proteomes" id="UP000693970"/>
    </source>
</evidence>
<sequence>MNTNVQAPSPVHHIVRSADKNNNHHDRFLQMLYQDQDGSGNSWTCQNLDVVSACRGTSVSETYRGNFEVYDGPCRGNFLEGFPIYRSTDRPNRPLYIYPLDYYPDNWSLSQVRGLVRWRIASFQNFDDKTSCRTESANVFQIEFAADGHPYDFYPTIYCFDANGGDLSGYQTSNINIRCNDVAASSGGSSSGRNSDLSPLPNSDDGTKREHAGTITVALGFLMVLFVVGLFIWHRYKDHRGASYSHPRDTETGIVKTSTRTSRREMGADFHQQHQGSIHSRFQDEHDDQEQPSLTPSVDRTHGTFTVKNLRSQLHESSHALREEVLELWNSLHSR</sequence>
<feature type="compositionally biased region" description="Basic and acidic residues" evidence="1">
    <location>
        <begin position="262"/>
        <end position="272"/>
    </location>
</feature>
<keyword evidence="2" id="KW-1133">Transmembrane helix</keyword>
<keyword evidence="5" id="KW-1185">Reference proteome</keyword>
<feature type="compositionally biased region" description="Polar residues" evidence="1">
    <location>
        <begin position="291"/>
        <end position="301"/>
    </location>
</feature>
<evidence type="ECO:0000313" key="3">
    <source>
        <dbReference type="EMBL" id="KAG7340166.1"/>
    </source>
</evidence>
<reference evidence="3" key="2">
    <citation type="submission" date="2021-04" db="EMBL/GenBank/DDBJ databases">
        <authorList>
            <person name="Podell S."/>
        </authorList>
    </citation>
    <scope>NUCLEOTIDE SEQUENCE</scope>
    <source>
        <strain evidence="3">Hildebrandi</strain>
    </source>
</reference>
<dbReference type="Proteomes" id="UP000693970">
    <property type="component" value="Unassembled WGS sequence"/>
</dbReference>
<evidence type="ECO:0000256" key="2">
    <source>
        <dbReference type="SAM" id="Phobius"/>
    </source>
</evidence>
<dbReference type="EMBL" id="JAGRRH010000028">
    <property type="protein sequence ID" value="KAG7340166.1"/>
    <property type="molecule type" value="Genomic_DNA"/>
</dbReference>
<proteinExistence type="predicted"/>
<dbReference type="AlphaFoldDB" id="A0A9K3PAZ2"/>